<name>A0A0F7TGE1_PENBI</name>
<comment type="subcellular location">
    <subcellularLocation>
        <location evidence="1">Peroxisome</location>
    </subcellularLocation>
</comment>
<comment type="similarity">
    <text evidence="3 7">Belongs to the enoyl-CoA hydratase/isomerase family.</text>
</comment>
<dbReference type="Proteomes" id="UP000042958">
    <property type="component" value="Unassembled WGS sequence"/>
</dbReference>
<dbReference type="InterPro" id="IPR029045">
    <property type="entry name" value="ClpP/crotonase-like_dom_sf"/>
</dbReference>
<dbReference type="OrthoDB" id="2139957at2759"/>
<dbReference type="GO" id="GO:0016853">
    <property type="term" value="F:isomerase activity"/>
    <property type="evidence" value="ECO:0007669"/>
    <property type="project" value="UniProtKB-KW"/>
</dbReference>
<dbReference type="GO" id="GO:0006635">
    <property type="term" value="P:fatty acid beta-oxidation"/>
    <property type="evidence" value="ECO:0007669"/>
    <property type="project" value="TreeGrafter"/>
</dbReference>
<dbReference type="InterPro" id="IPR018376">
    <property type="entry name" value="Enoyl-CoA_hyd/isom_CS"/>
</dbReference>
<evidence type="ECO:0000256" key="2">
    <source>
        <dbReference type="ARBA" id="ARBA00004924"/>
    </source>
</evidence>
<comment type="pathway">
    <text evidence="2">Siderophore biosynthesis.</text>
</comment>
<evidence type="ECO:0008006" key="10">
    <source>
        <dbReference type="Google" id="ProtNLM"/>
    </source>
</evidence>
<dbReference type="STRING" id="104259.A0A0F7TGE1"/>
<accession>A0A0F7TGE1</accession>
<dbReference type="PANTHER" id="PTHR11941:SF68">
    <property type="entry name" value="CARNITINYL-COA DEHYDRATASE"/>
    <property type="match status" value="1"/>
</dbReference>
<dbReference type="Gene3D" id="3.90.226.10">
    <property type="entry name" value="2-enoyl-CoA Hydratase, Chain A, domain 1"/>
    <property type="match status" value="1"/>
</dbReference>
<keyword evidence="4" id="KW-0576">Peroxisome</keyword>
<keyword evidence="5" id="KW-0413">Isomerase</keyword>
<dbReference type="Pfam" id="PF00378">
    <property type="entry name" value="ECH_1"/>
    <property type="match status" value="1"/>
</dbReference>
<dbReference type="FunFam" id="3.90.226.10:FF:000074">
    <property type="entry name" value="Enoyl-CoA hydratase (AFU_orthologue AFUA_2G10650)"/>
    <property type="match status" value="1"/>
</dbReference>
<dbReference type="EMBL" id="CDHK01000001">
    <property type="protein sequence ID" value="CEJ54043.1"/>
    <property type="molecule type" value="Genomic_DNA"/>
</dbReference>
<evidence type="ECO:0000256" key="4">
    <source>
        <dbReference type="ARBA" id="ARBA00023140"/>
    </source>
</evidence>
<dbReference type="SUPFAM" id="SSF52096">
    <property type="entry name" value="ClpP/crotonase"/>
    <property type="match status" value="1"/>
</dbReference>
<keyword evidence="6" id="KW-0456">Lyase</keyword>
<evidence type="ECO:0000256" key="6">
    <source>
        <dbReference type="ARBA" id="ARBA00023239"/>
    </source>
</evidence>
<dbReference type="GO" id="GO:0005777">
    <property type="term" value="C:peroxisome"/>
    <property type="evidence" value="ECO:0007669"/>
    <property type="project" value="UniProtKB-SubCell"/>
</dbReference>
<evidence type="ECO:0000256" key="7">
    <source>
        <dbReference type="RuleBase" id="RU003707"/>
    </source>
</evidence>
<proteinExistence type="inferred from homology"/>
<sequence>MSFQTPPPTTTIFEVSFPSPGVLLATINREKRMNSIPLKGHHEGTALWDWMDNEPSMRVGIITGKGPKAFCAGADLLEQRDISRGDEARPEIGAEGGFAGLSQRRGKKPVIAAVNGLALGGGFEICLNCDLIVASPKAEFGLPEVLRGLYAGAGGLSRIVRDCGMRIGSELALTGRRVPAEEALQLRLINRIARSPESVLNEAIELAKDIASKSPDAIIVSRSGLRESWETASTIEADKITAERYGRGLLTSENLRIGLEAFAAKKQPQWVASKL</sequence>
<dbReference type="GO" id="GO:0016829">
    <property type="term" value="F:lyase activity"/>
    <property type="evidence" value="ECO:0007669"/>
    <property type="project" value="UniProtKB-KW"/>
</dbReference>
<dbReference type="PROSITE" id="PS00166">
    <property type="entry name" value="ENOYL_COA_HYDRATASE"/>
    <property type="match status" value="1"/>
</dbReference>
<reference evidence="9" key="1">
    <citation type="journal article" date="2015" name="Genome Announc.">
        <title>Draft genome sequence of the fungus Penicillium brasilianum MG11.</title>
        <authorList>
            <person name="Horn F."/>
            <person name="Linde J."/>
            <person name="Mattern D.J."/>
            <person name="Walther G."/>
            <person name="Guthke R."/>
            <person name="Brakhage A.A."/>
            <person name="Valiante V."/>
        </authorList>
    </citation>
    <scope>NUCLEOTIDE SEQUENCE [LARGE SCALE GENOMIC DNA]</scope>
    <source>
        <strain evidence="9">MG11</strain>
    </source>
</reference>
<evidence type="ECO:0000313" key="9">
    <source>
        <dbReference type="Proteomes" id="UP000042958"/>
    </source>
</evidence>
<evidence type="ECO:0000313" key="8">
    <source>
        <dbReference type="EMBL" id="CEJ54043.1"/>
    </source>
</evidence>
<keyword evidence="9" id="KW-1185">Reference proteome</keyword>
<organism evidence="8 9">
    <name type="scientific">Penicillium brasilianum</name>
    <dbReference type="NCBI Taxonomy" id="104259"/>
    <lineage>
        <taxon>Eukaryota</taxon>
        <taxon>Fungi</taxon>
        <taxon>Dikarya</taxon>
        <taxon>Ascomycota</taxon>
        <taxon>Pezizomycotina</taxon>
        <taxon>Eurotiomycetes</taxon>
        <taxon>Eurotiomycetidae</taxon>
        <taxon>Eurotiales</taxon>
        <taxon>Aspergillaceae</taxon>
        <taxon>Penicillium</taxon>
    </lineage>
</organism>
<evidence type="ECO:0000256" key="1">
    <source>
        <dbReference type="ARBA" id="ARBA00004275"/>
    </source>
</evidence>
<dbReference type="GO" id="GO:0005739">
    <property type="term" value="C:mitochondrion"/>
    <property type="evidence" value="ECO:0007669"/>
    <property type="project" value="TreeGrafter"/>
</dbReference>
<evidence type="ECO:0000256" key="3">
    <source>
        <dbReference type="ARBA" id="ARBA00005254"/>
    </source>
</evidence>
<protein>
    <recommendedName>
        <fullName evidence="10">Carnitinyl-CoA dehydratase</fullName>
    </recommendedName>
</protein>
<gene>
    <name evidence="8" type="ORF">PMG11_00368</name>
</gene>
<dbReference type="CDD" id="cd06558">
    <property type="entry name" value="crotonase-like"/>
    <property type="match status" value="1"/>
</dbReference>
<evidence type="ECO:0000256" key="5">
    <source>
        <dbReference type="ARBA" id="ARBA00023235"/>
    </source>
</evidence>
<dbReference type="PANTHER" id="PTHR11941">
    <property type="entry name" value="ENOYL-COA HYDRATASE-RELATED"/>
    <property type="match status" value="1"/>
</dbReference>
<dbReference type="AlphaFoldDB" id="A0A0F7TGE1"/>
<dbReference type="InterPro" id="IPR001753">
    <property type="entry name" value="Enoyl-CoA_hydra/iso"/>
</dbReference>